<name>A0ABX4MD85_9ACTO</name>
<dbReference type="InterPro" id="IPR050902">
    <property type="entry name" value="ABC_Transporter_SBP"/>
</dbReference>
<gene>
    <name evidence="4" type="ORF">BW737_012930</name>
</gene>
<dbReference type="Gene3D" id="3.40.50.1980">
    <property type="entry name" value="Nitrogenase molybdenum iron protein domain"/>
    <property type="match status" value="1"/>
</dbReference>
<sequence>MKELHARVLLLAAQRNADGRRDRRSTARNPDRRRLFLPLRPGRVRSGRRHPARADRYHRPARQDPYLHPADHERRHHGHPLPVDTHGHRPELRPDRRRQRVHCQTRPGLGVRDHVPRGDLKQHHCQLRLHPERRGDHPYQPRRGHPVGRSGRLHHLHRPHRAAGYPVIGLRYGTQEYLEQWIQMFATLLQRQERGQQILQRMHETIVSLEAFAAERDSSPTVLFLRSAGDSGYNAGMSSSRGYMNTWMTLCGATNIGADIDYSTSNATSVEQLLAWDPEIIFVSSMTALTPAELYADSALSELRAVKNHKVYAVPSGGFWWDPPSAESHLTMMWAAQIAYPDAATYDLREQMRDNYDFLYGYSLSEDEIDQILRFDDNAEAQGYDQFSR</sequence>
<dbReference type="SUPFAM" id="SSF53807">
    <property type="entry name" value="Helical backbone' metal receptor"/>
    <property type="match status" value="1"/>
</dbReference>
<feature type="compositionally biased region" description="Basic and acidic residues" evidence="2">
    <location>
        <begin position="17"/>
        <end position="34"/>
    </location>
</feature>
<evidence type="ECO:0000313" key="4">
    <source>
        <dbReference type="EMBL" id="PHP51975.1"/>
    </source>
</evidence>
<reference evidence="4 5" key="1">
    <citation type="submission" date="2017-10" db="EMBL/GenBank/DDBJ databases">
        <title>Draft genome sequence of cellulolytic Actinomyces sp CtC72 isolated from cattle rumen fluid.</title>
        <authorList>
            <person name="Joshi A.J."/>
            <person name="Vasudevan G."/>
            <person name="Lanjekar V.B."/>
            <person name="Hivarkar S."/>
            <person name="Engineer A."/>
            <person name="Pore S.D."/>
            <person name="Dhakephalkar P.K."/>
            <person name="Dagar S."/>
        </authorList>
    </citation>
    <scope>NUCLEOTIDE SEQUENCE [LARGE SCALE GENOMIC DNA]</scope>
    <source>
        <strain evidence="5">CtC72</strain>
    </source>
</reference>
<feature type="domain" description="Fe/B12 periplasmic-binding" evidence="3">
    <location>
        <begin position="161"/>
        <end position="316"/>
    </location>
</feature>
<dbReference type="Proteomes" id="UP000194577">
    <property type="component" value="Unassembled WGS sequence"/>
</dbReference>
<dbReference type="Gene3D" id="1.20.58.2180">
    <property type="match status" value="1"/>
</dbReference>
<evidence type="ECO:0000313" key="5">
    <source>
        <dbReference type="Proteomes" id="UP000194577"/>
    </source>
</evidence>
<feature type="compositionally biased region" description="Basic and acidic residues" evidence="2">
    <location>
        <begin position="52"/>
        <end position="62"/>
    </location>
</feature>
<feature type="region of interest" description="Disordered" evidence="2">
    <location>
        <begin position="15"/>
        <end position="101"/>
    </location>
</feature>
<dbReference type="Pfam" id="PF01497">
    <property type="entry name" value="Peripla_BP_2"/>
    <property type="match status" value="1"/>
</dbReference>
<feature type="compositionally biased region" description="Basic and acidic residues" evidence="2">
    <location>
        <begin position="129"/>
        <end position="139"/>
    </location>
</feature>
<feature type="region of interest" description="Disordered" evidence="2">
    <location>
        <begin position="127"/>
        <end position="157"/>
    </location>
</feature>
<dbReference type="EMBL" id="MTPX02000070">
    <property type="protein sequence ID" value="PHP51975.1"/>
    <property type="molecule type" value="Genomic_DNA"/>
</dbReference>
<dbReference type="InterPro" id="IPR002491">
    <property type="entry name" value="ABC_transptr_periplasmic_BD"/>
</dbReference>
<dbReference type="PANTHER" id="PTHR30535">
    <property type="entry name" value="VITAMIN B12-BINDING PROTEIN"/>
    <property type="match status" value="1"/>
</dbReference>
<evidence type="ECO:0000259" key="3">
    <source>
        <dbReference type="Pfam" id="PF01497"/>
    </source>
</evidence>
<accession>A0ABX4MD85</accession>
<evidence type="ECO:0000256" key="2">
    <source>
        <dbReference type="SAM" id="MobiDB-lite"/>
    </source>
</evidence>
<feature type="compositionally biased region" description="Basic and acidic residues" evidence="2">
    <location>
        <begin position="85"/>
        <end position="94"/>
    </location>
</feature>
<evidence type="ECO:0000256" key="1">
    <source>
        <dbReference type="ARBA" id="ARBA00008814"/>
    </source>
</evidence>
<comment type="caution">
    <text evidence="4">The sequence shown here is derived from an EMBL/GenBank/DDBJ whole genome shotgun (WGS) entry which is preliminary data.</text>
</comment>
<keyword evidence="5" id="KW-1185">Reference proteome</keyword>
<dbReference type="PANTHER" id="PTHR30535:SF34">
    <property type="entry name" value="MOLYBDATE-BINDING PROTEIN MOLA"/>
    <property type="match status" value="1"/>
</dbReference>
<comment type="similarity">
    <text evidence="1">Belongs to the bacterial solute-binding protein 8 family.</text>
</comment>
<protein>
    <recommendedName>
        <fullName evidence="3">Fe/B12 periplasmic-binding domain-containing protein</fullName>
    </recommendedName>
</protein>
<feature type="compositionally biased region" description="Basic residues" evidence="2">
    <location>
        <begin position="42"/>
        <end position="51"/>
    </location>
</feature>
<proteinExistence type="inferred from homology"/>
<feature type="compositionally biased region" description="Basic residues" evidence="2">
    <location>
        <begin position="140"/>
        <end position="157"/>
    </location>
</feature>
<organism evidence="4 5">
    <name type="scientific">Actinomyces ruminis</name>
    <dbReference type="NCBI Taxonomy" id="1937003"/>
    <lineage>
        <taxon>Bacteria</taxon>
        <taxon>Bacillati</taxon>
        <taxon>Actinomycetota</taxon>
        <taxon>Actinomycetes</taxon>
        <taxon>Actinomycetales</taxon>
        <taxon>Actinomycetaceae</taxon>
        <taxon>Actinomyces</taxon>
    </lineage>
</organism>